<protein>
    <submittedName>
        <fullName evidence="1">Uncharacterized protein</fullName>
    </submittedName>
</protein>
<name>A0ACD3SVA7_PHODM</name>
<dbReference type="Proteomes" id="UP000718715">
    <property type="component" value="Unassembled WGS sequence"/>
</dbReference>
<dbReference type="EMBL" id="PZOJ01000124">
    <property type="protein sequence ID" value="TMX70710.1"/>
    <property type="molecule type" value="Genomic_DNA"/>
</dbReference>
<reference evidence="1" key="1">
    <citation type="submission" date="2018-03" db="EMBL/GenBank/DDBJ databases">
        <title>Genomic characterization of a polymicrobial infection associated with a disease outbreak in Pacific white shrimp (Litopenaeus vannamei).</title>
        <authorList>
            <person name="Turner J.W."/>
            <person name="Bachand P.T."/>
            <person name="Tallman J."/>
            <person name="Elledge N.C."/>
            <person name="Pinnell L.J."/>
            <person name="Laughlin R.C."/>
            <person name="Zimba P.V."/>
        </authorList>
    </citation>
    <scope>NUCLEOTIDE SEQUENCE</scope>
    <source>
        <strain evidence="1">Hep-2b-22</strain>
    </source>
</reference>
<evidence type="ECO:0000313" key="2">
    <source>
        <dbReference type="Proteomes" id="UP000718715"/>
    </source>
</evidence>
<comment type="caution">
    <text evidence="1">The sequence shown here is derived from an EMBL/GenBank/DDBJ whole genome shotgun (WGS) entry which is preliminary data.</text>
</comment>
<evidence type="ECO:0000313" key="1">
    <source>
        <dbReference type="EMBL" id="TMX70710.1"/>
    </source>
</evidence>
<sequence>MDDLSSLLKSLLQPLIDELEFESALVNPSYPNLLIDFGAELAVGTAYIDCYQIEPRLELLVRELPKSLLYWLWWNSPCSEGITSAKNISEFNDWHEKVNDDEIFSGVEHLLISLKRYDKQLTVTLINQVGHISVMRLTN</sequence>
<organism evidence="1 2">
    <name type="scientific">Photobacterium damselae</name>
    <dbReference type="NCBI Taxonomy" id="38293"/>
    <lineage>
        <taxon>Bacteria</taxon>
        <taxon>Pseudomonadati</taxon>
        <taxon>Pseudomonadota</taxon>
        <taxon>Gammaproteobacteria</taxon>
        <taxon>Vibrionales</taxon>
        <taxon>Vibrionaceae</taxon>
        <taxon>Photobacterium</taxon>
    </lineage>
</organism>
<gene>
    <name evidence="1" type="ORF">DA092_20330</name>
</gene>
<proteinExistence type="predicted"/>
<accession>A0ACD3SVA7</accession>
<keyword evidence="2" id="KW-1185">Reference proteome</keyword>